<comment type="caution">
    <text evidence="8">The sequence shown here is derived from an EMBL/GenBank/DDBJ whole genome shotgun (WGS) entry which is preliminary data.</text>
</comment>
<keyword evidence="4 6" id="KW-1133">Transmembrane helix</keyword>
<feature type="transmembrane region" description="Helical" evidence="6">
    <location>
        <begin position="259"/>
        <end position="284"/>
    </location>
</feature>
<feature type="transmembrane region" description="Helical" evidence="6">
    <location>
        <begin position="104"/>
        <end position="125"/>
    </location>
</feature>
<evidence type="ECO:0000256" key="2">
    <source>
        <dbReference type="ARBA" id="ARBA00022448"/>
    </source>
</evidence>
<feature type="transmembrane region" description="Helical" evidence="6">
    <location>
        <begin position="40"/>
        <end position="63"/>
    </location>
</feature>
<dbReference type="GO" id="GO:0022857">
    <property type="term" value="F:transmembrane transporter activity"/>
    <property type="evidence" value="ECO:0007669"/>
    <property type="project" value="InterPro"/>
</dbReference>
<dbReference type="EMBL" id="OGVC01000002">
    <property type="protein sequence ID" value="SPC36244.1"/>
    <property type="molecule type" value="Genomic_DNA"/>
</dbReference>
<dbReference type="GO" id="GO:0005886">
    <property type="term" value="C:plasma membrane"/>
    <property type="evidence" value="ECO:0007669"/>
    <property type="project" value="UniProtKB-SubCell"/>
</dbReference>
<dbReference type="AlphaFoldDB" id="A0A2N9DT43"/>
<feature type="transmembrane region" description="Helical" evidence="6">
    <location>
        <begin position="221"/>
        <end position="238"/>
    </location>
</feature>
<dbReference type="Gene3D" id="1.20.1250.20">
    <property type="entry name" value="MFS general substrate transporter like domains"/>
    <property type="match status" value="1"/>
</dbReference>
<evidence type="ECO:0000256" key="6">
    <source>
        <dbReference type="SAM" id="Phobius"/>
    </source>
</evidence>
<evidence type="ECO:0000313" key="8">
    <source>
        <dbReference type="EMBL" id="SPC36244.1"/>
    </source>
</evidence>
<dbReference type="Pfam" id="PF07690">
    <property type="entry name" value="MFS_1"/>
    <property type="match status" value="1"/>
</dbReference>
<proteinExistence type="predicted"/>
<dbReference type="Proteomes" id="UP000238739">
    <property type="component" value="Unassembled WGS sequence"/>
</dbReference>
<sequence>MTNSRRNLISVILLTTAFLALLNQTAMITALPIITDNFHISLNLAQWLTSGYILVIGLITPLSANLIDKYSSRQIFIGVVGLLLFGSLVGPLTNNFYILLAARLLQAVAGGILMTFVQISLISLYPVEKRGAVLGMVALVISAGPAIGPSFSGLVMQFFSWKALFYIVSPIIALLLILGICFLPNFSEPKAVKIDMPSVMSSIIGLGSILGSISLFSSNVLGAAILLIFGILVTFYFVHRQLTLTTPLLNLRLFKKASFTKMTLIVMLIFGILIGTEALLPIFLENVNHYSSLIAGLVLLPGAIANTICAPIVGRYYDQHGPKVPITIGVVLLLISSIPLVFLTKQTNIWIVIIAYIIRLIGVSTIIPTAVTEALSELAPAEISHGTAISNTLRQITGSAFTTLMILITTIPAQFVTGFHLAIWLTVICTVLLMLIAITYLRSPKKA</sequence>
<reference evidence="8" key="1">
    <citation type="submission" date="2018-01" db="EMBL/GenBank/DDBJ databases">
        <authorList>
            <person name="Chaillou S."/>
        </authorList>
    </citation>
    <scope>NUCLEOTIDE SEQUENCE [LARGE SCALE GENOMIC DNA]</scope>
    <source>
        <strain evidence="8">MFPC41A2801</strain>
    </source>
</reference>
<feature type="transmembrane region" description="Helical" evidence="6">
    <location>
        <begin position="421"/>
        <end position="441"/>
    </location>
</feature>
<dbReference type="PANTHER" id="PTHR42718:SF24">
    <property type="entry name" value="MAJOR FACILITATOR SUPERFAMILY (MFS) PROFILE DOMAIN-CONTAINING PROTEIN"/>
    <property type="match status" value="1"/>
</dbReference>
<keyword evidence="5 6" id="KW-0472">Membrane</keyword>
<dbReference type="PRINTS" id="PR01036">
    <property type="entry name" value="TCRTETB"/>
</dbReference>
<evidence type="ECO:0000256" key="5">
    <source>
        <dbReference type="ARBA" id="ARBA00023136"/>
    </source>
</evidence>
<comment type="subcellular location">
    <subcellularLocation>
        <location evidence="1">Cell membrane</location>
        <topology evidence="1">Multi-pass membrane protein</topology>
    </subcellularLocation>
</comment>
<evidence type="ECO:0000313" key="9">
    <source>
        <dbReference type="Proteomes" id="UP000238739"/>
    </source>
</evidence>
<evidence type="ECO:0000256" key="3">
    <source>
        <dbReference type="ARBA" id="ARBA00022692"/>
    </source>
</evidence>
<dbReference type="SUPFAM" id="SSF103473">
    <property type="entry name" value="MFS general substrate transporter"/>
    <property type="match status" value="1"/>
</dbReference>
<organism evidence="8 9">
    <name type="scientific">Latilactobacillus fuchuensis</name>
    <dbReference type="NCBI Taxonomy" id="164393"/>
    <lineage>
        <taxon>Bacteria</taxon>
        <taxon>Bacillati</taxon>
        <taxon>Bacillota</taxon>
        <taxon>Bacilli</taxon>
        <taxon>Lactobacillales</taxon>
        <taxon>Lactobacillaceae</taxon>
        <taxon>Latilactobacillus</taxon>
    </lineage>
</organism>
<evidence type="ECO:0000256" key="4">
    <source>
        <dbReference type="ARBA" id="ARBA00022989"/>
    </source>
</evidence>
<name>A0A2N9DT43_9LACO</name>
<dbReference type="PANTHER" id="PTHR42718">
    <property type="entry name" value="MAJOR FACILITATOR SUPERFAMILY MULTIDRUG TRANSPORTER MFSC"/>
    <property type="match status" value="1"/>
</dbReference>
<feature type="transmembrane region" description="Helical" evidence="6">
    <location>
        <begin position="324"/>
        <end position="343"/>
    </location>
</feature>
<keyword evidence="9" id="KW-1185">Reference proteome</keyword>
<feature type="transmembrane region" description="Helical" evidence="6">
    <location>
        <begin position="132"/>
        <end position="151"/>
    </location>
</feature>
<feature type="transmembrane region" description="Helical" evidence="6">
    <location>
        <begin position="349"/>
        <end position="375"/>
    </location>
</feature>
<dbReference type="InterPro" id="IPR036259">
    <property type="entry name" value="MFS_trans_sf"/>
</dbReference>
<dbReference type="RefSeq" id="WP_233210613.1">
    <property type="nucleotide sequence ID" value="NZ_LT984417.1"/>
</dbReference>
<protein>
    <submittedName>
        <fullName evidence="8">H+ antiporter-2 family protein</fullName>
    </submittedName>
</protein>
<dbReference type="InterPro" id="IPR020846">
    <property type="entry name" value="MFS_dom"/>
</dbReference>
<gene>
    <name evidence="8" type="ORF">LFUMFP_100023</name>
</gene>
<evidence type="ECO:0000259" key="7">
    <source>
        <dbReference type="PROSITE" id="PS50850"/>
    </source>
</evidence>
<dbReference type="Gene3D" id="1.20.1720.10">
    <property type="entry name" value="Multidrug resistance protein D"/>
    <property type="match status" value="1"/>
</dbReference>
<feature type="domain" description="Major facilitator superfamily (MFS) profile" evidence="7">
    <location>
        <begin position="9"/>
        <end position="445"/>
    </location>
</feature>
<keyword evidence="2" id="KW-0813">Transport</keyword>
<evidence type="ECO:0000256" key="1">
    <source>
        <dbReference type="ARBA" id="ARBA00004651"/>
    </source>
</evidence>
<keyword evidence="3 6" id="KW-0812">Transmembrane</keyword>
<feature type="transmembrane region" description="Helical" evidence="6">
    <location>
        <begin position="163"/>
        <end position="186"/>
    </location>
</feature>
<feature type="transmembrane region" description="Helical" evidence="6">
    <location>
        <begin position="75"/>
        <end position="98"/>
    </location>
</feature>
<accession>A0A2N9DT43</accession>
<dbReference type="InterPro" id="IPR011701">
    <property type="entry name" value="MFS"/>
</dbReference>
<feature type="transmembrane region" description="Helical" evidence="6">
    <location>
        <begin position="290"/>
        <end position="312"/>
    </location>
</feature>
<dbReference type="PROSITE" id="PS50850">
    <property type="entry name" value="MFS"/>
    <property type="match status" value="1"/>
</dbReference>